<sequence>MASNMDTMDLDDDDRALDAQAAEISALPDIAREDDMQDADGVEEGEVASTEPVTTKIFVEISNDALTTMDLTNFAQDAYYSDDFQRVEWINDTSAKLAYASADAATDALDKLSAEPAASPLDLRRAVGLATHPHVELFLRQAVVTDMKKSGAASQSKFYEIYPAYRPDHSHRGRGPRRGGFGRGGPRGGGRQRGNGRPISREGPHFDEILYDDDEEALAARRKLQEKQEAERKAERDDLFEGRRRETRRQQEDLMAGRTTGRLRDRSASPLRDSDGDGRFGFSEDQPQRQKARQRSPPRRRSREDNEDLRQSMRQDLFAGKKTSTALTNGNNNPTELFPGKASRGNDLFQQKVDQKYQDADDREATRAFGGFNMRNQSAPGSYQPASRNNTNGAGKRDLFDRINGGLGAASKGTHGRLSDDHDGGFSFKGQSGGYSIRGASQDTGGGNDLFPNKKKARDTQRFQGDSY</sequence>
<evidence type="ECO:0000313" key="3">
    <source>
        <dbReference type="Proteomes" id="UP001305779"/>
    </source>
</evidence>
<gene>
    <name evidence="2" type="ORF">PRZ48_012105</name>
</gene>
<protein>
    <submittedName>
        <fullName evidence="2">Uncharacterized protein</fullName>
    </submittedName>
</protein>
<dbReference type="InterPro" id="IPR019416">
    <property type="entry name" value="NCBP3"/>
</dbReference>
<feature type="compositionally biased region" description="Basic and acidic residues" evidence="1">
    <location>
        <begin position="262"/>
        <end position="278"/>
    </location>
</feature>
<feature type="compositionally biased region" description="Basic residues" evidence="1">
    <location>
        <begin position="290"/>
        <end position="301"/>
    </location>
</feature>
<feature type="compositionally biased region" description="Basic and acidic residues" evidence="1">
    <location>
        <begin position="302"/>
        <end position="313"/>
    </location>
</feature>
<feature type="compositionally biased region" description="Gly residues" evidence="1">
    <location>
        <begin position="178"/>
        <end position="193"/>
    </location>
</feature>
<feature type="compositionally biased region" description="Polar residues" evidence="1">
    <location>
        <begin position="374"/>
        <end position="393"/>
    </location>
</feature>
<comment type="caution">
    <text evidence="2">The sequence shown here is derived from an EMBL/GenBank/DDBJ whole genome shotgun (WGS) entry which is preliminary data.</text>
</comment>
<evidence type="ECO:0000256" key="1">
    <source>
        <dbReference type="SAM" id="MobiDB-lite"/>
    </source>
</evidence>
<feature type="compositionally biased region" description="Basic and acidic residues" evidence="1">
    <location>
        <begin position="199"/>
        <end position="208"/>
    </location>
</feature>
<dbReference type="Pfam" id="PF10309">
    <property type="entry name" value="NCBP3"/>
    <property type="match status" value="1"/>
</dbReference>
<evidence type="ECO:0000313" key="2">
    <source>
        <dbReference type="EMBL" id="KAK4496126.1"/>
    </source>
</evidence>
<accession>A0ABR0E3X1</accession>
<dbReference type="PANTHER" id="PTHR16291">
    <property type="entry name" value="NUCLEAR CAP-BINDING PROTEIN SUBUNIT 3"/>
    <property type="match status" value="1"/>
</dbReference>
<feature type="region of interest" description="Disordered" evidence="1">
    <location>
        <begin position="164"/>
        <end position="208"/>
    </location>
</feature>
<feature type="compositionally biased region" description="Basic and acidic residues" evidence="1">
    <location>
        <begin position="224"/>
        <end position="252"/>
    </location>
</feature>
<feature type="region of interest" description="Disordered" evidence="1">
    <location>
        <begin position="24"/>
        <end position="49"/>
    </location>
</feature>
<feature type="region of interest" description="Disordered" evidence="1">
    <location>
        <begin position="224"/>
        <end position="346"/>
    </location>
</feature>
<keyword evidence="3" id="KW-1185">Reference proteome</keyword>
<dbReference type="Proteomes" id="UP001305779">
    <property type="component" value="Unassembled WGS sequence"/>
</dbReference>
<feature type="region of interest" description="Disordered" evidence="1">
    <location>
        <begin position="369"/>
        <end position="468"/>
    </location>
</feature>
<dbReference type="EMBL" id="JAXOVC010000010">
    <property type="protein sequence ID" value="KAK4496126.1"/>
    <property type="molecule type" value="Genomic_DNA"/>
</dbReference>
<organism evidence="2 3">
    <name type="scientific">Zasmidium cellare</name>
    <name type="common">Wine cellar mold</name>
    <name type="synonym">Racodium cellare</name>
    <dbReference type="NCBI Taxonomy" id="395010"/>
    <lineage>
        <taxon>Eukaryota</taxon>
        <taxon>Fungi</taxon>
        <taxon>Dikarya</taxon>
        <taxon>Ascomycota</taxon>
        <taxon>Pezizomycotina</taxon>
        <taxon>Dothideomycetes</taxon>
        <taxon>Dothideomycetidae</taxon>
        <taxon>Mycosphaerellales</taxon>
        <taxon>Mycosphaerellaceae</taxon>
        <taxon>Zasmidium</taxon>
    </lineage>
</organism>
<feature type="compositionally biased region" description="Acidic residues" evidence="1">
    <location>
        <begin position="35"/>
        <end position="46"/>
    </location>
</feature>
<reference evidence="2 3" key="1">
    <citation type="journal article" date="2023" name="G3 (Bethesda)">
        <title>A chromosome-level genome assembly of Zasmidium syzygii isolated from banana leaves.</title>
        <authorList>
            <person name="van Westerhoven A.C."/>
            <person name="Mehrabi R."/>
            <person name="Talebi R."/>
            <person name="Steentjes M.B.F."/>
            <person name="Corcolon B."/>
            <person name="Chong P.A."/>
            <person name="Kema G.H.J."/>
            <person name="Seidl M.F."/>
        </authorList>
    </citation>
    <scope>NUCLEOTIDE SEQUENCE [LARGE SCALE GENOMIC DNA]</scope>
    <source>
        <strain evidence="2 3">P124</strain>
    </source>
</reference>
<proteinExistence type="predicted"/>
<feature type="compositionally biased region" description="Polar residues" evidence="1">
    <location>
        <begin position="322"/>
        <end position="335"/>
    </location>
</feature>
<dbReference type="PANTHER" id="PTHR16291:SF0">
    <property type="entry name" value="NUCLEAR CAP-BINDING PROTEIN SUBUNIT 3"/>
    <property type="match status" value="1"/>
</dbReference>
<name>A0ABR0E3X1_ZASCE</name>